<protein>
    <recommendedName>
        <fullName evidence="4">DUF4283 domain-containing protein</fullName>
    </recommendedName>
</protein>
<feature type="region of interest" description="Disordered" evidence="1">
    <location>
        <begin position="457"/>
        <end position="478"/>
    </location>
</feature>
<dbReference type="EMBL" id="DF973827">
    <property type="protein sequence ID" value="GAU40819.1"/>
    <property type="molecule type" value="Genomic_DNA"/>
</dbReference>
<dbReference type="Proteomes" id="UP000242715">
    <property type="component" value="Unassembled WGS sequence"/>
</dbReference>
<evidence type="ECO:0000256" key="1">
    <source>
        <dbReference type="SAM" id="MobiDB-lite"/>
    </source>
</evidence>
<accession>A0A2Z6P9N8</accession>
<feature type="compositionally biased region" description="Basic and acidic residues" evidence="1">
    <location>
        <begin position="565"/>
        <end position="580"/>
    </location>
</feature>
<feature type="compositionally biased region" description="Basic and acidic residues" evidence="1">
    <location>
        <begin position="459"/>
        <end position="476"/>
    </location>
</feature>
<evidence type="ECO:0000313" key="3">
    <source>
        <dbReference type="Proteomes" id="UP000242715"/>
    </source>
</evidence>
<name>A0A2Z6P9N8_TRISU</name>
<evidence type="ECO:0000313" key="2">
    <source>
        <dbReference type="EMBL" id="GAU40819.1"/>
    </source>
</evidence>
<dbReference type="AlphaFoldDB" id="A0A2Z6P9N8"/>
<sequence length="602" mass="67402">MFQPFNDNDAWSKHGASDHDLLGRRQTRYSRERNCELRWPGNNQSAMRFHSHKHGYAGRPVSNSGRWQQTAMDGRWRWEDDENRGRLSYGWRDERWMEGKIHLEPDHGRGKHGDNGKQGSELKRFGEPYGFVKFSNVKDITKMTNALNAVWFGHFRVRASVAKFERNDVGRDRVSKQEKVGLSKGAEIPLKKDSNQNPTRQAMLEDGDDRIISTGSKMKNGGDAHLDLEKEGCGPLEGVRVGDIVIQLGTRQERVLIATSDLDIVKRTEKVLVDGVLVEIKIVEEWGYAMGEDSCLFEEESETEASHSDFGEGHADPEVCRNADFLVDKIAGGLDDDKGVGLFGECDDVLSEKLVGTLSDEGESVEEVEQIMDFLRPASDRLEAQPTISLDLQGELGARVLRRGEPVRRVGVMLRNDRANSCPPTERRNIITGPWSLEWLQDNNHGEAGVLFSASKTAQKGDPHGVRQKKEGQLDSKRRKAGGMLRHPLHSLKRIARLPSEDRDEVLKNWVAMQGNAQMVEDDVNGIGKSIGVTFKGDNDNRFIVLSRANLGKKEKLGKTQGEGVQKEKRSGRFRKEEGGAKVSGGPESSYYLYSGDKVANL</sequence>
<evidence type="ECO:0008006" key="4">
    <source>
        <dbReference type="Google" id="ProtNLM"/>
    </source>
</evidence>
<keyword evidence="3" id="KW-1185">Reference proteome</keyword>
<proteinExistence type="predicted"/>
<feature type="region of interest" description="Disordered" evidence="1">
    <location>
        <begin position="555"/>
        <end position="589"/>
    </location>
</feature>
<organism evidence="2 3">
    <name type="scientific">Trifolium subterraneum</name>
    <name type="common">Subterranean clover</name>
    <dbReference type="NCBI Taxonomy" id="3900"/>
    <lineage>
        <taxon>Eukaryota</taxon>
        <taxon>Viridiplantae</taxon>
        <taxon>Streptophyta</taxon>
        <taxon>Embryophyta</taxon>
        <taxon>Tracheophyta</taxon>
        <taxon>Spermatophyta</taxon>
        <taxon>Magnoliopsida</taxon>
        <taxon>eudicotyledons</taxon>
        <taxon>Gunneridae</taxon>
        <taxon>Pentapetalae</taxon>
        <taxon>rosids</taxon>
        <taxon>fabids</taxon>
        <taxon>Fabales</taxon>
        <taxon>Fabaceae</taxon>
        <taxon>Papilionoideae</taxon>
        <taxon>50 kb inversion clade</taxon>
        <taxon>NPAAA clade</taxon>
        <taxon>Hologalegina</taxon>
        <taxon>IRL clade</taxon>
        <taxon>Trifolieae</taxon>
        <taxon>Trifolium</taxon>
    </lineage>
</organism>
<reference evidence="3" key="1">
    <citation type="journal article" date="2017" name="Front. Plant Sci.">
        <title>Climate Clever Clovers: New Paradigm to Reduce the Environmental Footprint of Ruminants by Breeding Low Methanogenic Forages Utilizing Haplotype Variation.</title>
        <authorList>
            <person name="Kaur P."/>
            <person name="Appels R."/>
            <person name="Bayer P.E."/>
            <person name="Keeble-Gagnere G."/>
            <person name="Wang J."/>
            <person name="Hirakawa H."/>
            <person name="Shirasawa K."/>
            <person name="Vercoe P."/>
            <person name="Stefanova K."/>
            <person name="Durmic Z."/>
            <person name="Nichols P."/>
            <person name="Revell C."/>
            <person name="Isobe S.N."/>
            <person name="Edwards D."/>
            <person name="Erskine W."/>
        </authorList>
    </citation>
    <scope>NUCLEOTIDE SEQUENCE [LARGE SCALE GENOMIC DNA]</scope>
    <source>
        <strain evidence="3">cv. Daliak</strain>
    </source>
</reference>
<gene>
    <name evidence="2" type="ORF">TSUD_398030</name>
</gene>